<reference evidence="1" key="1">
    <citation type="journal article" date="2021" name="Proc. Natl. Acad. Sci. U.S.A.">
        <title>A Catalog of Tens of Thousands of Viruses from Human Metagenomes Reveals Hidden Associations with Chronic Diseases.</title>
        <authorList>
            <person name="Tisza M.J."/>
            <person name="Buck C.B."/>
        </authorList>
    </citation>
    <scope>NUCLEOTIDE SEQUENCE</scope>
    <source>
        <strain evidence="1">Cto6l14</strain>
    </source>
</reference>
<dbReference type="EMBL" id="BK015887">
    <property type="protein sequence ID" value="DAD71765.1"/>
    <property type="molecule type" value="Genomic_DNA"/>
</dbReference>
<protein>
    <submittedName>
        <fullName evidence="1">Uncharacterized protein</fullName>
    </submittedName>
</protein>
<evidence type="ECO:0000313" key="1">
    <source>
        <dbReference type="EMBL" id="DAD71765.1"/>
    </source>
</evidence>
<proteinExistence type="predicted"/>
<accession>A0A8S5LNY9</accession>
<dbReference type="InterPro" id="IPR046557">
    <property type="entry name" value="DUF6711"/>
</dbReference>
<sequence length="135" mass="15588">MAFSGYLLAFGGKILPHEYIQLSTYEVLPYQRTELAAYRDNNNTLQRTTSPNHKTTIKFTTVPGLTLVQKQQLQAAMASGIVSNTERKYQITYWNDETNSYITGYFYMTDVSYTVRKISSTSIVYEPISFEFIEY</sequence>
<organism evidence="1">
    <name type="scientific">Siphoviridae sp. cto6l14</name>
    <dbReference type="NCBI Taxonomy" id="2827590"/>
    <lineage>
        <taxon>Viruses</taxon>
        <taxon>Duplodnaviria</taxon>
        <taxon>Heunggongvirae</taxon>
        <taxon>Uroviricota</taxon>
        <taxon>Caudoviricetes</taxon>
    </lineage>
</organism>
<dbReference type="Pfam" id="PF20458">
    <property type="entry name" value="DUF6711"/>
    <property type="match status" value="1"/>
</dbReference>
<name>A0A8S5LNY9_9CAUD</name>